<reference evidence="1" key="2">
    <citation type="journal article" date="2007" name="Science">
        <title>Draft genome sequence of the sexually transmitted pathogen Trichomonas vaginalis.</title>
        <authorList>
            <person name="Carlton J.M."/>
            <person name="Hirt R.P."/>
            <person name="Silva J.C."/>
            <person name="Delcher A.L."/>
            <person name="Schatz M."/>
            <person name="Zhao Q."/>
            <person name="Wortman J.R."/>
            <person name="Bidwell S.L."/>
            <person name="Alsmark U.C.M."/>
            <person name="Besteiro S."/>
            <person name="Sicheritz-Ponten T."/>
            <person name="Noel C.J."/>
            <person name="Dacks J.B."/>
            <person name="Foster P.G."/>
            <person name="Simillion C."/>
            <person name="Van de Peer Y."/>
            <person name="Miranda-Saavedra D."/>
            <person name="Barton G.J."/>
            <person name="Westrop G.D."/>
            <person name="Mueller S."/>
            <person name="Dessi D."/>
            <person name="Fiori P.L."/>
            <person name="Ren Q."/>
            <person name="Paulsen I."/>
            <person name="Zhang H."/>
            <person name="Bastida-Corcuera F.D."/>
            <person name="Simoes-Barbosa A."/>
            <person name="Brown M.T."/>
            <person name="Hayes R.D."/>
            <person name="Mukherjee M."/>
            <person name="Okumura C.Y."/>
            <person name="Schneider R."/>
            <person name="Smith A.J."/>
            <person name="Vanacova S."/>
            <person name="Villalvazo M."/>
            <person name="Haas B.J."/>
            <person name="Pertea M."/>
            <person name="Feldblyum T.V."/>
            <person name="Utterback T.R."/>
            <person name="Shu C.L."/>
            <person name="Osoegawa K."/>
            <person name="de Jong P.J."/>
            <person name="Hrdy I."/>
            <person name="Horvathova L."/>
            <person name="Zubacova Z."/>
            <person name="Dolezal P."/>
            <person name="Malik S.B."/>
            <person name="Logsdon J.M. Jr."/>
            <person name="Henze K."/>
            <person name="Gupta A."/>
            <person name="Wang C.C."/>
            <person name="Dunne R.L."/>
            <person name="Upcroft J.A."/>
            <person name="Upcroft P."/>
            <person name="White O."/>
            <person name="Salzberg S.L."/>
            <person name="Tang P."/>
            <person name="Chiu C.-H."/>
            <person name="Lee Y.-S."/>
            <person name="Embley T.M."/>
            <person name="Coombs G.H."/>
            <person name="Mottram J.C."/>
            <person name="Tachezy J."/>
            <person name="Fraser-Liggett C.M."/>
            <person name="Johnson P.J."/>
        </authorList>
    </citation>
    <scope>NUCLEOTIDE SEQUENCE [LARGE SCALE GENOMIC DNA]</scope>
    <source>
        <strain evidence="1">G3</strain>
    </source>
</reference>
<dbReference type="InterPro" id="IPR029064">
    <property type="entry name" value="Ribosomal_eL30-like_sf"/>
</dbReference>
<evidence type="ECO:0000313" key="1">
    <source>
        <dbReference type="EMBL" id="EAY05433.1"/>
    </source>
</evidence>
<gene>
    <name evidence="1" type="ORF">TVAG_197340</name>
</gene>
<keyword evidence="2" id="KW-1185">Reference proteome</keyword>
<accession>A2EPK4</accession>
<name>A2EPK4_TRIV3</name>
<dbReference type="SMR" id="A2EPK4"/>
<reference evidence="1" key="1">
    <citation type="submission" date="2006-10" db="EMBL/GenBank/DDBJ databases">
        <authorList>
            <person name="Amadeo P."/>
            <person name="Zhao Q."/>
            <person name="Wortman J."/>
            <person name="Fraser-Liggett C."/>
            <person name="Carlton J."/>
        </authorList>
    </citation>
    <scope>NUCLEOTIDE SEQUENCE</scope>
    <source>
        <strain evidence="1">G3</strain>
    </source>
</reference>
<dbReference type="VEuPathDB" id="TrichDB:TVAGG3_0600130"/>
<dbReference type="AlphaFoldDB" id="A2EPK4"/>
<dbReference type="InParanoid" id="A2EPK4"/>
<dbReference type="SUPFAM" id="SSF55315">
    <property type="entry name" value="L30e-like"/>
    <property type="match status" value="1"/>
</dbReference>
<dbReference type="Gene3D" id="3.30.1330.30">
    <property type="match status" value="1"/>
</dbReference>
<organism evidence="1 2">
    <name type="scientific">Trichomonas vaginalis (strain ATCC PRA-98 / G3)</name>
    <dbReference type="NCBI Taxonomy" id="412133"/>
    <lineage>
        <taxon>Eukaryota</taxon>
        <taxon>Metamonada</taxon>
        <taxon>Parabasalia</taxon>
        <taxon>Trichomonadida</taxon>
        <taxon>Trichomonadidae</taxon>
        <taxon>Trichomonas</taxon>
    </lineage>
</organism>
<evidence type="ECO:0008006" key="3">
    <source>
        <dbReference type="Google" id="ProtNLM"/>
    </source>
</evidence>
<dbReference type="EMBL" id="DS113449">
    <property type="protein sequence ID" value="EAY05433.1"/>
    <property type="molecule type" value="Genomic_DNA"/>
</dbReference>
<dbReference type="VEuPathDB" id="TrichDB:TVAG_197340"/>
<dbReference type="KEGG" id="tva:4763299"/>
<dbReference type="Proteomes" id="UP000001542">
    <property type="component" value="Unassembled WGS sequence"/>
</dbReference>
<sequence length="148" mass="16567">MNKVKKQQKQILQTASALKMPEPNNFDENIIINDIKNMAKQHKVIFGINSVLKSSLKLEIKCIIIPKSENFDNAIQPLLSVASRKSIPILSLNTSAKDLAHIFSMKNLSIIATTEPLPDMRFTTILQQGISLQPTIVQIDTFTVNKPK</sequence>
<protein>
    <recommendedName>
        <fullName evidence="3">Ribosomal protein L7Ae/L30e/S12e/Gadd45 domain-containing protein</fullName>
    </recommendedName>
</protein>
<dbReference type="RefSeq" id="XP_001317656.1">
    <property type="nucleotide sequence ID" value="XM_001317621.1"/>
</dbReference>
<proteinExistence type="predicted"/>
<evidence type="ECO:0000313" key="2">
    <source>
        <dbReference type="Proteomes" id="UP000001542"/>
    </source>
</evidence>